<evidence type="ECO:0000313" key="4">
    <source>
        <dbReference type="EMBL" id="EGG19825.1"/>
    </source>
</evidence>
<dbReference type="PANTHER" id="PTHR12879">
    <property type="entry name" value="SPHINGOLIPID DELTA 4 DESATURASE/C-4 HYDROXYLASE PROTEIN DES2"/>
    <property type="match status" value="1"/>
</dbReference>
<dbReference type="GeneID" id="14871822"/>
<feature type="transmembrane region" description="Helical" evidence="2">
    <location>
        <begin position="254"/>
        <end position="271"/>
    </location>
</feature>
<evidence type="ECO:0000256" key="1">
    <source>
        <dbReference type="SAM" id="MobiDB-lite"/>
    </source>
</evidence>
<gene>
    <name evidence="4" type="primary">desA</name>
    <name evidence="4" type="ORF">DFA_06927</name>
</gene>
<feature type="region of interest" description="Disordered" evidence="1">
    <location>
        <begin position="1"/>
        <end position="31"/>
    </location>
</feature>
<keyword evidence="2" id="KW-0812">Transmembrane</keyword>
<dbReference type="GO" id="GO:0042284">
    <property type="term" value="F:sphingolipid delta-4 desaturase activity"/>
    <property type="evidence" value="ECO:0007669"/>
    <property type="project" value="TreeGrafter"/>
</dbReference>
<evidence type="ECO:0000256" key="2">
    <source>
        <dbReference type="SAM" id="Phobius"/>
    </source>
</evidence>
<dbReference type="EMBL" id="GL883013">
    <property type="protein sequence ID" value="EGG19825.1"/>
    <property type="molecule type" value="Genomic_DNA"/>
</dbReference>
<name>F4PX22_CACFS</name>
<reference evidence="5" key="1">
    <citation type="journal article" date="2011" name="Genome Res.">
        <title>Phylogeny-wide analysis of social amoeba genomes highlights ancient origins for complex intercellular communication.</title>
        <authorList>
            <person name="Heidel A.J."/>
            <person name="Lawal H.M."/>
            <person name="Felder M."/>
            <person name="Schilde C."/>
            <person name="Helps N.R."/>
            <person name="Tunggal B."/>
            <person name="Rivero F."/>
            <person name="John U."/>
            <person name="Schleicher M."/>
            <person name="Eichinger L."/>
            <person name="Platzer M."/>
            <person name="Noegel A.A."/>
            <person name="Schaap P."/>
            <person name="Gloeckner G."/>
        </authorList>
    </citation>
    <scope>NUCLEOTIDE SEQUENCE [LARGE SCALE GENOMIC DNA]</scope>
    <source>
        <strain evidence="5">SH3</strain>
    </source>
</reference>
<dbReference type="OMA" id="GATCNQN"/>
<feature type="transmembrane region" description="Helical" evidence="2">
    <location>
        <begin position="145"/>
        <end position="167"/>
    </location>
</feature>
<dbReference type="KEGG" id="dfa:DFA_06927"/>
<accession>F4PX22</accession>
<proteinExistence type="predicted"/>
<feature type="transmembrane region" description="Helical" evidence="2">
    <location>
        <begin position="229"/>
        <end position="248"/>
    </location>
</feature>
<feature type="domain" description="Sphingolipid delta4-desaturase N-terminal" evidence="3">
    <location>
        <begin position="50"/>
        <end position="89"/>
    </location>
</feature>
<dbReference type="AlphaFoldDB" id="F4PX22"/>
<dbReference type="InterPro" id="IPR005804">
    <property type="entry name" value="FA_desaturase_dom"/>
</dbReference>
<keyword evidence="2" id="KW-0472">Membrane</keyword>
<dbReference type="GO" id="GO:0016020">
    <property type="term" value="C:membrane"/>
    <property type="evidence" value="ECO:0007669"/>
    <property type="project" value="GOC"/>
</dbReference>
<keyword evidence="5" id="KW-1185">Reference proteome</keyword>
<dbReference type="InterPro" id="IPR013866">
    <property type="entry name" value="Sphingolipid_d4-desaturase_N"/>
</dbReference>
<evidence type="ECO:0000259" key="3">
    <source>
        <dbReference type="SMART" id="SM01269"/>
    </source>
</evidence>
<dbReference type="SMART" id="SM01269">
    <property type="entry name" value="Lipid_DES"/>
    <property type="match status" value="1"/>
</dbReference>
<dbReference type="STRING" id="1054147.F4PX22"/>
<dbReference type="OrthoDB" id="200948at2759"/>
<protein>
    <submittedName>
        <fullName evidence="4">Sphingolipid delta 4 desaturase</fullName>
    </submittedName>
</protein>
<sequence>MIERRRGEDNSSSEETSPILNGKTYAKGAKYPSKSGVPPLAGVGPMEDYITRDEHIKVDTVQQHWVRRKQISQKYPEVLNLPTTYLPSAFWVLTLVGSLMVAAKLLENASVWVIFAVAYIFGATASHALWVLIHDLTHDLVFESSSMNSLFLLIADLPHIVPAGISFRHFHRLHHSFLNEAYTDPDVPLKYENWILGHSIVGKAVWFCFYSIVIAVRSAFYPLKNQSPVSGWMGLNYVFNITFTYLMYQWVGTYGMLFMVLSSLMSVGFMLHPLGARWIAEHFAVTQSEQETYSTYGLINTLGFNIGYHNEHHDFVRVPWVYLPRLTEIADEFYKKGLRYHTSYWRVLYEFLNQDTFTFDTRVTRDPKVSN</sequence>
<organism evidence="4 5">
    <name type="scientific">Cavenderia fasciculata</name>
    <name type="common">Slime mold</name>
    <name type="synonym">Dictyostelium fasciculatum</name>
    <dbReference type="NCBI Taxonomy" id="261658"/>
    <lineage>
        <taxon>Eukaryota</taxon>
        <taxon>Amoebozoa</taxon>
        <taxon>Evosea</taxon>
        <taxon>Eumycetozoa</taxon>
        <taxon>Dictyostelia</taxon>
        <taxon>Acytosteliales</taxon>
        <taxon>Cavenderiaceae</taxon>
        <taxon>Cavenderia</taxon>
    </lineage>
</organism>
<dbReference type="GO" id="GO:0046513">
    <property type="term" value="P:ceramide biosynthetic process"/>
    <property type="evidence" value="ECO:0007669"/>
    <property type="project" value="TreeGrafter"/>
</dbReference>
<feature type="transmembrane region" description="Helical" evidence="2">
    <location>
        <begin position="195"/>
        <end position="217"/>
    </location>
</feature>
<dbReference type="PANTHER" id="PTHR12879:SF8">
    <property type="entry name" value="SPHINGOLIPID DELTA(4)-DESATURASE DES1"/>
    <property type="match status" value="1"/>
</dbReference>
<feature type="transmembrane region" description="Helical" evidence="2">
    <location>
        <begin position="78"/>
        <end position="103"/>
    </location>
</feature>
<dbReference type="RefSeq" id="XP_004358171.1">
    <property type="nucleotide sequence ID" value="XM_004358114.1"/>
</dbReference>
<dbReference type="Proteomes" id="UP000007797">
    <property type="component" value="Unassembled WGS sequence"/>
</dbReference>
<evidence type="ECO:0000313" key="5">
    <source>
        <dbReference type="Proteomes" id="UP000007797"/>
    </source>
</evidence>
<feature type="transmembrane region" description="Helical" evidence="2">
    <location>
        <begin position="109"/>
        <end position="133"/>
    </location>
</feature>
<dbReference type="Pfam" id="PF00487">
    <property type="entry name" value="FA_desaturase"/>
    <property type="match status" value="1"/>
</dbReference>
<keyword evidence="2" id="KW-1133">Transmembrane helix</keyword>